<dbReference type="Gene3D" id="3.20.20.80">
    <property type="entry name" value="Glycosidases"/>
    <property type="match status" value="1"/>
</dbReference>
<gene>
    <name evidence="10" type="ORF">BC781_11012</name>
</gene>
<feature type="domain" description="Glycoside hydrolase family 5" evidence="9">
    <location>
        <begin position="78"/>
        <end position="374"/>
    </location>
</feature>
<dbReference type="Pfam" id="PF00150">
    <property type="entry name" value="Cellulase"/>
    <property type="match status" value="1"/>
</dbReference>
<dbReference type="GO" id="GO:0009986">
    <property type="term" value="C:cell surface"/>
    <property type="evidence" value="ECO:0007669"/>
    <property type="project" value="TreeGrafter"/>
</dbReference>
<dbReference type="SUPFAM" id="SSF51445">
    <property type="entry name" value="(Trans)glycosidases"/>
    <property type="match status" value="1"/>
</dbReference>
<dbReference type="PANTHER" id="PTHR31297:SF41">
    <property type="entry name" value="ENDOGLUCANASE, PUTATIVE (AFU_ORTHOLOGUE AFUA_5G01830)-RELATED"/>
    <property type="match status" value="1"/>
</dbReference>
<dbReference type="PANTHER" id="PTHR31297">
    <property type="entry name" value="GLUCAN ENDO-1,6-BETA-GLUCOSIDASE B"/>
    <property type="match status" value="1"/>
</dbReference>
<dbReference type="OrthoDB" id="9800955at2"/>
<proteinExistence type="inferred from homology"/>
<accession>A0A315Z0I0</accession>
<comment type="similarity">
    <text evidence="1 7">Belongs to the glycosyl hydrolase 5 (cellulase A) family.</text>
</comment>
<evidence type="ECO:0000313" key="10">
    <source>
        <dbReference type="EMBL" id="PWJ34971.1"/>
    </source>
</evidence>
<dbReference type="GO" id="GO:0030245">
    <property type="term" value="P:cellulose catabolic process"/>
    <property type="evidence" value="ECO:0007669"/>
    <property type="project" value="UniProtKB-KW"/>
</dbReference>
<protein>
    <submittedName>
        <fullName evidence="10">Endoglucanase</fullName>
    </submittedName>
</protein>
<evidence type="ECO:0000256" key="4">
    <source>
        <dbReference type="ARBA" id="ARBA00023277"/>
    </source>
</evidence>
<dbReference type="EMBL" id="QGDO01000010">
    <property type="protein sequence ID" value="PWJ34971.1"/>
    <property type="molecule type" value="Genomic_DNA"/>
</dbReference>
<dbReference type="RefSeq" id="WP_109622711.1">
    <property type="nucleotide sequence ID" value="NZ_QGDO01000010.1"/>
</dbReference>
<evidence type="ECO:0000313" key="11">
    <source>
        <dbReference type="Proteomes" id="UP000245535"/>
    </source>
</evidence>
<evidence type="ECO:0000259" key="9">
    <source>
        <dbReference type="Pfam" id="PF00150"/>
    </source>
</evidence>
<keyword evidence="11" id="KW-1185">Reference proteome</keyword>
<comment type="caution">
    <text evidence="10">The sequence shown here is derived from an EMBL/GenBank/DDBJ whole genome shotgun (WGS) entry which is preliminary data.</text>
</comment>
<evidence type="ECO:0000256" key="6">
    <source>
        <dbReference type="ARBA" id="ARBA00023326"/>
    </source>
</evidence>
<keyword evidence="8" id="KW-0732">Signal</keyword>
<keyword evidence="6" id="KW-0624">Polysaccharide degradation</keyword>
<dbReference type="GO" id="GO:0005576">
    <property type="term" value="C:extracellular region"/>
    <property type="evidence" value="ECO:0007669"/>
    <property type="project" value="TreeGrafter"/>
</dbReference>
<evidence type="ECO:0000256" key="7">
    <source>
        <dbReference type="RuleBase" id="RU361153"/>
    </source>
</evidence>
<keyword evidence="4" id="KW-0119">Carbohydrate metabolism</keyword>
<feature type="signal peptide" evidence="8">
    <location>
        <begin position="1"/>
        <end position="23"/>
    </location>
</feature>
<dbReference type="InterPro" id="IPR017853">
    <property type="entry name" value="GH"/>
</dbReference>
<keyword evidence="5 7" id="KW-0326">Glycosidase</keyword>
<evidence type="ECO:0000256" key="2">
    <source>
        <dbReference type="ARBA" id="ARBA00022801"/>
    </source>
</evidence>
<evidence type="ECO:0000256" key="5">
    <source>
        <dbReference type="ARBA" id="ARBA00023295"/>
    </source>
</evidence>
<dbReference type="AlphaFoldDB" id="A0A315Z0I0"/>
<evidence type="ECO:0000256" key="1">
    <source>
        <dbReference type="ARBA" id="ARBA00005641"/>
    </source>
</evidence>
<name>A0A315Z0I0_SEDFL</name>
<dbReference type="InterPro" id="IPR001547">
    <property type="entry name" value="Glyco_hydro_5"/>
</dbReference>
<evidence type="ECO:0000256" key="3">
    <source>
        <dbReference type="ARBA" id="ARBA00023001"/>
    </source>
</evidence>
<dbReference type="GO" id="GO:0008422">
    <property type="term" value="F:beta-glucosidase activity"/>
    <property type="evidence" value="ECO:0007669"/>
    <property type="project" value="TreeGrafter"/>
</dbReference>
<organism evidence="10 11">
    <name type="scientific">Sediminitomix flava</name>
    <dbReference type="NCBI Taxonomy" id="379075"/>
    <lineage>
        <taxon>Bacteria</taxon>
        <taxon>Pseudomonadati</taxon>
        <taxon>Bacteroidota</taxon>
        <taxon>Cytophagia</taxon>
        <taxon>Cytophagales</taxon>
        <taxon>Flammeovirgaceae</taxon>
        <taxon>Sediminitomix</taxon>
    </lineage>
</organism>
<reference evidence="10 11" key="1">
    <citation type="submission" date="2018-03" db="EMBL/GenBank/DDBJ databases">
        <title>Genomic Encyclopedia of Archaeal and Bacterial Type Strains, Phase II (KMG-II): from individual species to whole genera.</title>
        <authorList>
            <person name="Goeker M."/>
        </authorList>
    </citation>
    <scope>NUCLEOTIDE SEQUENCE [LARGE SCALE GENOMIC DNA]</scope>
    <source>
        <strain evidence="10 11">DSM 28229</strain>
    </source>
</reference>
<evidence type="ECO:0000256" key="8">
    <source>
        <dbReference type="SAM" id="SignalP"/>
    </source>
</evidence>
<keyword evidence="2 7" id="KW-0378">Hydrolase</keyword>
<keyword evidence="3" id="KW-0136">Cellulose degradation</keyword>
<feature type="chain" id="PRO_5016396751" evidence="8">
    <location>
        <begin position="24"/>
        <end position="399"/>
    </location>
</feature>
<dbReference type="InterPro" id="IPR050386">
    <property type="entry name" value="Glycosyl_hydrolase_5"/>
</dbReference>
<sequence length="399" mass="45802">MKKSLQFIVGLLLLCLFSCGNEASDPIVDPEEPNDGENIVTVEPLDELPQSRVNRLKKGLNLGHWFAQTEITTVGLKERFTEDDFIFIENSGFGYVRISVEEQVVYTEGDPKTIRTEYLSILDNAIQDFIDRDIAVLFDFHPTGGFKDKIHWDVNYSNSVKLFWGAMAKHLSKFDPEYLYLEVLNEPWATNASDWYPVQEAWVKMIRSEAPAHTIIVDGNLRYTENEWDDVKAVISMPILDDPNIVYNFHFYAPMQFTHQGATWGWSALVDIEGLKYPVDAANAYEIRDRVGNSNMETYWSMDNYVNDDWNKHALVSKLQAVGEWASTNNLTVICNEVGVYNYVTPTDSRIQYLQDVREALEEQNIGWAIWEYDQGFNIIDRESADVKFLDGIQNALGL</sequence>
<dbReference type="Proteomes" id="UP000245535">
    <property type="component" value="Unassembled WGS sequence"/>
</dbReference>